<gene>
    <name evidence="1" type="ORF">ERS852394_01138</name>
</gene>
<dbReference type="InterPro" id="IPR036465">
    <property type="entry name" value="vWFA_dom_sf"/>
</dbReference>
<proteinExistence type="predicted"/>
<dbReference type="PANTHER" id="PTHR41248">
    <property type="entry name" value="NORD PROTEIN"/>
    <property type="match status" value="1"/>
</dbReference>
<dbReference type="SUPFAM" id="SSF53300">
    <property type="entry name" value="vWA-like"/>
    <property type="match status" value="1"/>
</dbReference>
<accession>A0A174ATN9</accession>
<evidence type="ECO:0000313" key="1">
    <source>
        <dbReference type="EMBL" id="CUN91887.1"/>
    </source>
</evidence>
<dbReference type="Proteomes" id="UP000095409">
    <property type="component" value="Unassembled WGS sequence"/>
</dbReference>
<protein>
    <submittedName>
        <fullName evidence="1">Nitric oxide reductase activation protein</fullName>
    </submittedName>
</protein>
<name>A0A174ATN9_9FIRM</name>
<dbReference type="InterPro" id="IPR051928">
    <property type="entry name" value="NorD/CobT"/>
</dbReference>
<dbReference type="AlphaFoldDB" id="A0A174ATN9"/>
<reference evidence="1 2" key="1">
    <citation type="submission" date="2015-09" db="EMBL/GenBank/DDBJ databases">
        <authorList>
            <consortium name="Pathogen Informatics"/>
        </authorList>
    </citation>
    <scope>NUCLEOTIDE SEQUENCE [LARGE SCALE GENOMIC DNA]</scope>
    <source>
        <strain evidence="1 2">2789STDY5608837</strain>
    </source>
</reference>
<sequence>MTGSYTEVQRRAANQIWGAAGHYDFEPMFLAIHSQENRPDFYMNLVIGLAYKYFGEKTLTELFVRWQGDSRQQMLDDLAWLYIEPIVYKLEIPIRPALEDVRMDYAEAFFAGEYKLSRQEWMSKNQLVYTLQSARWSRVSGRKLPVMTPFEKKLLLALTPENKVSQEEIIEKLVSIYKTFYLFDGKKHIRKPLMLHFTGTAARLLTRIMPAQLVKTDRVVVMRSSQADSSQNGIMQNKSSSHMILKKEETDHAYIENCFGRSLYSKQELARTEKELCKGNHAGCHVWFTDGKYIPKEKISAENRYLRNQAQLQMERNRIYYYKNQKLYQSIIAQLSSQIRNCMMVHQQPDILPGRSGRLDPARVWRSEYVMDNRVFHANYEEKKPLFTVDLLLDASASRLQYQEMIAAQGVILSESLQACHIPVRVSEFCSVRGYTVLRILKAFEEKKSDDVFRYFATGWNRDGLVMREMNELLRSHSESADRHLLILLTDAEPNDSFRIQSSEQFPFGKDYGDEAAVNDTAAEVRALQRKGICVSAVFMGTDAGALKAEIIYGKEYTRIQEVGQLARAAGLLIQKEISKIDL</sequence>
<dbReference type="PANTHER" id="PTHR41248:SF1">
    <property type="entry name" value="NORD PROTEIN"/>
    <property type="match status" value="1"/>
</dbReference>
<organism evidence="1 2">
    <name type="scientific">Blautia obeum</name>
    <dbReference type="NCBI Taxonomy" id="40520"/>
    <lineage>
        <taxon>Bacteria</taxon>
        <taxon>Bacillati</taxon>
        <taxon>Bacillota</taxon>
        <taxon>Clostridia</taxon>
        <taxon>Lachnospirales</taxon>
        <taxon>Lachnospiraceae</taxon>
        <taxon>Blautia</taxon>
    </lineage>
</organism>
<evidence type="ECO:0000313" key="2">
    <source>
        <dbReference type="Proteomes" id="UP000095409"/>
    </source>
</evidence>
<dbReference type="Gene3D" id="3.40.50.410">
    <property type="entry name" value="von Willebrand factor, type A domain"/>
    <property type="match status" value="1"/>
</dbReference>
<dbReference type="RefSeq" id="WP_055065893.1">
    <property type="nucleotide sequence ID" value="NZ_CAXSOH010000001.1"/>
</dbReference>
<dbReference type="EMBL" id="CYZD01000004">
    <property type="protein sequence ID" value="CUN91887.1"/>
    <property type="molecule type" value="Genomic_DNA"/>
</dbReference>